<dbReference type="EMBL" id="OX596089">
    <property type="protein sequence ID" value="CAN0525951.1"/>
    <property type="molecule type" value="Genomic_DNA"/>
</dbReference>
<gene>
    <name evidence="1" type="ORF">MRATA1EN22A_LOCUS24094</name>
</gene>
<name>A0AC59ZWV9_RANTA</name>
<sequence length="129" mass="13818">MMSDLQKVCEALQKSKLWCGRGARRPRAQIRAGPSQPLDRGTTRSGNNQPEPPLLFLKPVVVSQKAAGATMDLRLRVLLPPLASEGLNRSGRPPAAVQRKFASGSMRRASPGVSWATGPALPSRLATPL</sequence>
<evidence type="ECO:0000313" key="2">
    <source>
        <dbReference type="Proteomes" id="UP001162501"/>
    </source>
</evidence>
<accession>A0AC59ZWV9</accession>
<evidence type="ECO:0000313" key="1">
    <source>
        <dbReference type="EMBL" id="CAN0525951.1"/>
    </source>
</evidence>
<organism evidence="1 2">
    <name type="scientific">Rangifer tarandus platyrhynchus</name>
    <name type="common">Svalbard reindeer</name>
    <dbReference type="NCBI Taxonomy" id="3082113"/>
    <lineage>
        <taxon>Eukaryota</taxon>
        <taxon>Metazoa</taxon>
        <taxon>Chordata</taxon>
        <taxon>Craniata</taxon>
        <taxon>Vertebrata</taxon>
        <taxon>Euteleostomi</taxon>
        <taxon>Mammalia</taxon>
        <taxon>Eutheria</taxon>
        <taxon>Laurasiatheria</taxon>
        <taxon>Artiodactyla</taxon>
        <taxon>Ruminantia</taxon>
        <taxon>Pecora</taxon>
        <taxon>Cervidae</taxon>
        <taxon>Odocoileinae</taxon>
        <taxon>Rangifer</taxon>
    </lineage>
</organism>
<dbReference type="Proteomes" id="UP001162501">
    <property type="component" value="Chromosome 5"/>
</dbReference>
<reference evidence="1" key="1">
    <citation type="submission" date="2023-05" db="EMBL/GenBank/DDBJ databases">
        <authorList>
            <consortium name="ELIXIR-Norway"/>
        </authorList>
    </citation>
    <scope>NUCLEOTIDE SEQUENCE</scope>
</reference>
<proteinExistence type="predicted"/>
<protein>
    <submittedName>
        <fullName evidence="1">Uncharacterized protein</fullName>
    </submittedName>
</protein>
<reference evidence="1" key="2">
    <citation type="submission" date="2025-03" db="EMBL/GenBank/DDBJ databases">
        <authorList>
            <consortium name="ELIXIR-Norway"/>
            <consortium name="Elixir Norway"/>
        </authorList>
    </citation>
    <scope>NUCLEOTIDE SEQUENCE</scope>
</reference>